<feature type="signal peptide" evidence="1">
    <location>
        <begin position="1"/>
        <end position="26"/>
    </location>
</feature>
<feature type="non-terminal residue" evidence="2">
    <location>
        <position position="157"/>
    </location>
</feature>
<dbReference type="PANTHER" id="PTHR31431">
    <property type="entry name" value="NUCLEOPORIN NUP188 HOMOLOG"/>
    <property type="match status" value="1"/>
</dbReference>
<dbReference type="GO" id="GO:0044611">
    <property type="term" value="C:nuclear pore inner ring"/>
    <property type="evidence" value="ECO:0007669"/>
    <property type="project" value="TreeGrafter"/>
</dbReference>
<sequence length="157" mass="16744">MTGLGARTPHHAPLLAWAVLQLRASAERSSSNTKTYHKLAQRALQGNVFSYLQATLNNETIQGDELLLRLASSVVYSLVCAAAGCLDLEGVGCLPVLNSLAKTCLAQDPPASLFWGEEDGATGLLLPQALEAFPYDVEPLLYLTTSLAMANPESCLK</sequence>
<organism evidence="2 3">
    <name type="scientific">Halocaridina rubra</name>
    <name type="common">Hawaiian red shrimp</name>
    <dbReference type="NCBI Taxonomy" id="373956"/>
    <lineage>
        <taxon>Eukaryota</taxon>
        <taxon>Metazoa</taxon>
        <taxon>Ecdysozoa</taxon>
        <taxon>Arthropoda</taxon>
        <taxon>Crustacea</taxon>
        <taxon>Multicrustacea</taxon>
        <taxon>Malacostraca</taxon>
        <taxon>Eumalacostraca</taxon>
        <taxon>Eucarida</taxon>
        <taxon>Decapoda</taxon>
        <taxon>Pleocyemata</taxon>
        <taxon>Caridea</taxon>
        <taxon>Atyoidea</taxon>
        <taxon>Atyidae</taxon>
        <taxon>Halocaridina</taxon>
    </lineage>
</organism>
<dbReference type="Proteomes" id="UP001381693">
    <property type="component" value="Unassembled WGS sequence"/>
</dbReference>
<protein>
    <submittedName>
        <fullName evidence="2">Uncharacterized protein</fullName>
    </submittedName>
</protein>
<evidence type="ECO:0000313" key="3">
    <source>
        <dbReference type="Proteomes" id="UP001381693"/>
    </source>
</evidence>
<dbReference type="GO" id="GO:0006606">
    <property type="term" value="P:protein import into nucleus"/>
    <property type="evidence" value="ECO:0007669"/>
    <property type="project" value="TreeGrafter"/>
</dbReference>
<accession>A0AAN8WVI1</accession>
<evidence type="ECO:0000313" key="2">
    <source>
        <dbReference type="EMBL" id="KAK7069538.1"/>
    </source>
</evidence>
<dbReference type="PANTHER" id="PTHR31431:SF1">
    <property type="entry name" value="NUCLEOPORIN NUP188"/>
    <property type="match status" value="1"/>
</dbReference>
<dbReference type="GO" id="GO:0006405">
    <property type="term" value="P:RNA export from nucleus"/>
    <property type="evidence" value="ECO:0007669"/>
    <property type="project" value="TreeGrafter"/>
</dbReference>
<keyword evidence="1" id="KW-0732">Signal</keyword>
<proteinExistence type="predicted"/>
<feature type="chain" id="PRO_5042876015" evidence="1">
    <location>
        <begin position="27"/>
        <end position="157"/>
    </location>
</feature>
<gene>
    <name evidence="2" type="ORF">SK128_020408</name>
</gene>
<dbReference type="AlphaFoldDB" id="A0AAN8WVI1"/>
<keyword evidence="3" id="KW-1185">Reference proteome</keyword>
<dbReference type="EMBL" id="JAXCGZ010016165">
    <property type="protein sequence ID" value="KAK7069538.1"/>
    <property type="molecule type" value="Genomic_DNA"/>
</dbReference>
<comment type="caution">
    <text evidence="2">The sequence shown here is derived from an EMBL/GenBank/DDBJ whole genome shotgun (WGS) entry which is preliminary data.</text>
</comment>
<reference evidence="2 3" key="1">
    <citation type="submission" date="2023-11" db="EMBL/GenBank/DDBJ databases">
        <title>Halocaridina rubra genome assembly.</title>
        <authorList>
            <person name="Smith C."/>
        </authorList>
    </citation>
    <scope>NUCLEOTIDE SEQUENCE [LARGE SCALE GENOMIC DNA]</scope>
    <source>
        <strain evidence="2">EP-1</strain>
        <tissue evidence="2">Whole</tissue>
    </source>
</reference>
<name>A0AAN8WVI1_HALRR</name>
<evidence type="ECO:0000256" key="1">
    <source>
        <dbReference type="SAM" id="SignalP"/>
    </source>
</evidence>
<dbReference type="GO" id="GO:0017056">
    <property type="term" value="F:structural constituent of nuclear pore"/>
    <property type="evidence" value="ECO:0007669"/>
    <property type="project" value="InterPro"/>
</dbReference>
<dbReference type="InterPro" id="IPR044840">
    <property type="entry name" value="Nup188"/>
</dbReference>